<gene>
    <name evidence="1" type="primary">imuA</name>
    <name evidence="1" type="ORF">ACG00Y_19475</name>
</gene>
<dbReference type="InterPro" id="IPR027417">
    <property type="entry name" value="P-loop_NTPase"/>
</dbReference>
<dbReference type="RefSeq" id="WP_394481713.1">
    <property type="nucleotide sequence ID" value="NZ_JBIGHV010000007.1"/>
</dbReference>
<reference evidence="1 2" key="1">
    <citation type="submission" date="2024-08" db="EMBL/GenBank/DDBJ databases">
        <authorList>
            <person name="Lu H."/>
        </authorList>
    </citation>
    <scope>NUCLEOTIDE SEQUENCE [LARGE SCALE GENOMIC DNA]</scope>
    <source>
        <strain evidence="1 2">LYH14W</strain>
    </source>
</reference>
<dbReference type="NCBIfam" id="NF033429">
    <property type="entry name" value="ImuA_translesion"/>
    <property type="match status" value="1"/>
</dbReference>
<dbReference type="Gene3D" id="3.40.50.300">
    <property type="entry name" value="P-loop containing nucleotide triphosphate hydrolases"/>
    <property type="match status" value="1"/>
</dbReference>
<sequence length="297" mass="32015">MSAHPVQQDLLSSLQSPSVACERHDAALEPVALAAPAQNAAGPACLLPDALIDSVWRADQLGHARTAAVSTGFAALDAEIPEGGWPCGCLIEILQPQPSVQEWRLIGPSLRPLLKGGRAVVVVGPPKPLHLPGVRHLGIEEQQLIWVAAGAPSQRLWATEQLLRANAAAAVVAWMPQARPEQLRRLQVLAQACEGLVFICRPLVARHDPSPAPLRIVSRPLVDWQIEVQIVKRRGPAQEVPLQLSSVPGGIEHVLTPRTRRPSALKPTKENHVVVGRSAYLDPSDLTREVLERVASL</sequence>
<comment type="caution">
    <text evidence="1">The sequence shown here is derived from an EMBL/GenBank/DDBJ whole genome shotgun (WGS) entry which is preliminary data.</text>
</comment>
<dbReference type="Proteomes" id="UP001606210">
    <property type="component" value="Unassembled WGS sequence"/>
</dbReference>
<accession>A0ABW7F650</accession>
<organism evidence="1 2">
    <name type="scientific">Pelomonas parva</name>
    <dbReference type="NCBI Taxonomy" id="3299032"/>
    <lineage>
        <taxon>Bacteria</taxon>
        <taxon>Pseudomonadati</taxon>
        <taxon>Pseudomonadota</taxon>
        <taxon>Betaproteobacteria</taxon>
        <taxon>Burkholderiales</taxon>
        <taxon>Sphaerotilaceae</taxon>
        <taxon>Roseateles</taxon>
    </lineage>
</organism>
<dbReference type="InterPro" id="IPR047610">
    <property type="entry name" value="ImuA_translesion"/>
</dbReference>
<proteinExistence type="predicted"/>
<dbReference type="EMBL" id="JBIGHV010000007">
    <property type="protein sequence ID" value="MFG6432111.1"/>
    <property type="molecule type" value="Genomic_DNA"/>
</dbReference>
<protein>
    <submittedName>
        <fullName evidence="1">Translesion DNA synthesis-associated protein ImuA</fullName>
    </submittedName>
</protein>
<evidence type="ECO:0000313" key="1">
    <source>
        <dbReference type="EMBL" id="MFG6432111.1"/>
    </source>
</evidence>
<name>A0ABW7F650_9BURK</name>
<dbReference type="SUPFAM" id="SSF52540">
    <property type="entry name" value="P-loop containing nucleoside triphosphate hydrolases"/>
    <property type="match status" value="1"/>
</dbReference>
<evidence type="ECO:0000313" key="2">
    <source>
        <dbReference type="Proteomes" id="UP001606210"/>
    </source>
</evidence>
<keyword evidence="2" id="KW-1185">Reference proteome</keyword>